<name>A0A9D2JF46_9ACTN</name>
<evidence type="ECO:0000313" key="3">
    <source>
        <dbReference type="Proteomes" id="UP000824062"/>
    </source>
</evidence>
<evidence type="ECO:0000313" key="2">
    <source>
        <dbReference type="EMBL" id="HIZ46374.1"/>
    </source>
</evidence>
<reference evidence="2" key="2">
    <citation type="submission" date="2021-04" db="EMBL/GenBank/DDBJ databases">
        <authorList>
            <person name="Gilroy R."/>
        </authorList>
    </citation>
    <scope>NUCLEOTIDE SEQUENCE</scope>
    <source>
        <strain evidence="2">ChiHjej12B11-14209</strain>
    </source>
</reference>
<gene>
    <name evidence="2" type="ORF">IAA19_05075</name>
</gene>
<dbReference type="InterPro" id="IPR018768">
    <property type="entry name" value="DUF2344"/>
</dbReference>
<dbReference type="AlphaFoldDB" id="A0A9D2JF46"/>
<sequence length="257" mass="27912">MSAARAQPISTRPQDLPVKGSLPRLRVAYEKGERLAYLGHLEVLTTMERSLRRSGLPVSLGNGFARRMRVQFSQALPVGASSACEYLDVRLEERVDVDEALERLVRATPPALAPLRAAYVCRDLPALEAWLNRADWAVELGPLCPAQELLDAIEAVRLQGEVRYLRGDKEKVVDVAGALVGASVAERDGGLSLVIETRSTPGGSLRPQVLVDAALRSMGLPPADAPRVRRVRQAHEEDGCLVEPFGPMEQAARAPLS</sequence>
<dbReference type="EMBL" id="DXBM01000044">
    <property type="protein sequence ID" value="HIZ46374.1"/>
    <property type="molecule type" value="Genomic_DNA"/>
</dbReference>
<feature type="domain" description="DUF2344" evidence="1">
    <location>
        <begin position="24"/>
        <end position="193"/>
    </location>
</feature>
<protein>
    <submittedName>
        <fullName evidence="2">TIGR03936 family radical SAM-associated protein</fullName>
    </submittedName>
</protein>
<dbReference type="Pfam" id="PF10105">
    <property type="entry name" value="DUF2344"/>
    <property type="match status" value="1"/>
</dbReference>
<dbReference type="Proteomes" id="UP000824062">
    <property type="component" value="Unassembled WGS sequence"/>
</dbReference>
<accession>A0A9D2JF46</accession>
<evidence type="ECO:0000259" key="1">
    <source>
        <dbReference type="Pfam" id="PF10105"/>
    </source>
</evidence>
<proteinExistence type="predicted"/>
<organism evidence="2 3">
    <name type="scientific">Candidatus Olsenella pullistercoris</name>
    <dbReference type="NCBI Taxonomy" id="2838712"/>
    <lineage>
        <taxon>Bacteria</taxon>
        <taxon>Bacillati</taxon>
        <taxon>Actinomycetota</taxon>
        <taxon>Coriobacteriia</taxon>
        <taxon>Coriobacteriales</taxon>
        <taxon>Atopobiaceae</taxon>
        <taxon>Olsenella</taxon>
    </lineage>
</organism>
<dbReference type="NCBIfam" id="TIGR03936">
    <property type="entry name" value="sam_1_link_chp"/>
    <property type="match status" value="1"/>
</dbReference>
<reference evidence="2" key="1">
    <citation type="journal article" date="2021" name="PeerJ">
        <title>Extensive microbial diversity within the chicken gut microbiome revealed by metagenomics and culture.</title>
        <authorList>
            <person name="Gilroy R."/>
            <person name="Ravi A."/>
            <person name="Getino M."/>
            <person name="Pursley I."/>
            <person name="Horton D.L."/>
            <person name="Alikhan N.F."/>
            <person name="Baker D."/>
            <person name="Gharbi K."/>
            <person name="Hall N."/>
            <person name="Watson M."/>
            <person name="Adriaenssens E.M."/>
            <person name="Foster-Nyarko E."/>
            <person name="Jarju S."/>
            <person name="Secka A."/>
            <person name="Antonio M."/>
            <person name="Oren A."/>
            <person name="Chaudhuri R.R."/>
            <person name="La Ragione R."/>
            <person name="Hildebrand F."/>
            <person name="Pallen M.J."/>
        </authorList>
    </citation>
    <scope>NUCLEOTIDE SEQUENCE</scope>
    <source>
        <strain evidence="2">ChiHjej12B11-14209</strain>
    </source>
</reference>
<comment type="caution">
    <text evidence="2">The sequence shown here is derived from an EMBL/GenBank/DDBJ whole genome shotgun (WGS) entry which is preliminary data.</text>
</comment>